<evidence type="ECO:0000259" key="1">
    <source>
        <dbReference type="Pfam" id="PF13474"/>
    </source>
</evidence>
<accession>A0A956SDW5</accession>
<reference evidence="2" key="1">
    <citation type="submission" date="2020-04" db="EMBL/GenBank/DDBJ databases">
        <authorList>
            <person name="Zhang T."/>
        </authorList>
    </citation>
    <scope>NUCLEOTIDE SEQUENCE</scope>
    <source>
        <strain evidence="2">HKST-UBA02</strain>
    </source>
</reference>
<name>A0A956SDW5_UNCEI</name>
<evidence type="ECO:0000313" key="3">
    <source>
        <dbReference type="Proteomes" id="UP000739538"/>
    </source>
</evidence>
<dbReference type="InterPro" id="IPR037401">
    <property type="entry name" value="SnoaL-like"/>
</dbReference>
<dbReference type="InterPro" id="IPR032710">
    <property type="entry name" value="NTF2-like_dom_sf"/>
</dbReference>
<dbReference type="Proteomes" id="UP000739538">
    <property type="component" value="Unassembled WGS sequence"/>
</dbReference>
<dbReference type="SUPFAM" id="SSF54427">
    <property type="entry name" value="NTF2-like"/>
    <property type="match status" value="1"/>
</dbReference>
<sequence>MVSSERSVSDLFHLYASAVRNRDADALMSLYHGTVRVFDAWGVWSYEGGPAWRKVVEQWFESLGDETLVVRFDDSQVVSGEELASATAIVTYAAMTAEGAPLRSMQNRLTWLLARENGAWKIVHEHTSAPIGFDDMKAILERK</sequence>
<gene>
    <name evidence="2" type="ORF">KDA27_13960</name>
</gene>
<comment type="caution">
    <text evidence="2">The sequence shown here is derived from an EMBL/GenBank/DDBJ whole genome shotgun (WGS) entry which is preliminary data.</text>
</comment>
<dbReference type="Gene3D" id="3.10.450.50">
    <property type="match status" value="1"/>
</dbReference>
<reference evidence="2" key="2">
    <citation type="journal article" date="2021" name="Microbiome">
        <title>Successional dynamics and alternative stable states in a saline activated sludge microbial community over 9 years.</title>
        <authorList>
            <person name="Wang Y."/>
            <person name="Ye J."/>
            <person name="Ju F."/>
            <person name="Liu L."/>
            <person name="Boyd J.A."/>
            <person name="Deng Y."/>
            <person name="Parks D.H."/>
            <person name="Jiang X."/>
            <person name="Yin X."/>
            <person name="Woodcroft B.J."/>
            <person name="Tyson G.W."/>
            <person name="Hugenholtz P."/>
            <person name="Polz M.F."/>
            <person name="Zhang T."/>
        </authorList>
    </citation>
    <scope>NUCLEOTIDE SEQUENCE</scope>
    <source>
        <strain evidence="2">HKST-UBA02</strain>
    </source>
</reference>
<dbReference type="AlphaFoldDB" id="A0A956SDW5"/>
<dbReference type="Pfam" id="PF13474">
    <property type="entry name" value="SnoaL_3"/>
    <property type="match status" value="1"/>
</dbReference>
<evidence type="ECO:0000313" key="2">
    <source>
        <dbReference type="EMBL" id="MCA9756905.1"/>
    </source>
</evidence>
<organism evidence="2 3">
    <name type="scientific">Eiseniibacteriota bacterium</name>
    <dbReference type="NCBI Taxonomy" id="2212470"/>
    <lineage>
        <taxon>Bacteria</taxon>
        <taxon>Candidatus Eiseniibacteriota</taxon>
    </lineage>
</organism>
<dbReference type="EMBL" id="JAGQHS010000072">
    <property type="protein sequence ID" value="MCA9756905.1"/>
    <property type="molecule type" value="Genomic_DNA"/>
</dbReference>
<protein>
    <submittedName>
        <fullName evidence="2">Nuclear transport factor 2 family protein</fullName>
    </submittedName>
</protein>
<feature type="domain" description="SnoaL-like" evidence="1">
    <location>
        <begin position="8"/>
        <end position="131"/>
    </location>
</feature>
<proteinExistence type="predicted"/>